<comment type="function">
    <text evidence="7">The UvrABC repair system catalyzes the recognition and processing of DNA lesions. UvrC both incises the 5' and 3' sides of the lesion. The N-terminal half is responsible for the 3' incision and the C-terminal half is responsible for the 5' incision.</text>
</comment>
<dbReference type="GO" id="GO:0006289">
    <property type="term" value="P:nucleotide-excision repair"/>
    <property type="evidence" value="ECO:0007669"/>
    <property type="project" value="UniProtKB-UniRule"/>
</dbReference>
<proteinExistence type="inferred from homology"/>
<dbReference type="InterPro" id="IPR038476">
    <property type="entry name" value="UvrC_RNase_H_dom_sf"/>
</dbReference>
<dbReference type="InterPro" id="IPR035901">
    <property type="entry name" value="GIY-YIG_endonuc_sf"/>
</dbReference>
<reference evidence="11" key="2">
    <citation type="submission" date="2021-04" db="EMBL/GenBank/DDBJ databases">
        <authorList>
            <person name="Gilroy R."/>
        </authorList>
    </citation>
    <scope>NUCLEOTIDE SEQUENCE</scope>
    <source>
        <strain evidence="11">Gambia2-208</strain>
    </source>
</reference>
<dbReference type="GO" id="GO:0009381">
    <property type="term" value="F:excinuclease ABC activity"/>
    <property type="evidence" value="ECO:0007669"/>
    <property type="project" value="UniProtKB-UniRule"/>
</dbReference>
<evidence type="ECO:0000259" key="9">
    <source>
        <dbReference type="PROSITE" id="PS50164"/>
    </source>
</evidence>
<evidence type="ECO:0000256" key="5">
    <source>
        <dbReference type="ARBA" id="ARBA00023204"/>
    </source>
</evidence>
<keyword evidence="6 7" id="KW-0742">SOS response</keyword>
<dbReference type="SUPFAM" id="SSF47781">
    <property type="entry name" value="RuvA domain 2-like"/>
    <property type="match status" value="1"/>
</dbReference>
<dbReference type="Gene3D" id="3.30.420.340">
    <property type="entry name" value="UvrC, RNAse H endonuclease domain"/>
    <property type="match status" value="1"/>
</dbReference>
<dbReference type="FunFam" id="3.40.1440.10:FF:000001">
    <property type="entry name" value="UvrABC system protein C"/>
    <property type="match status" value="1"/>
</dbReference>
<dbReference type="NCBIfam" id="TIGR00194">
    <property type="entry name" value="uvrC"/>
    <property type="match status" value="1"/>
</dbReference>
<dbReference type="Pfam" id="PF22920">
    <property type="entry name" value="UvrC_RNaseH"/>
    <property type="match status" value="1"/>
</dbReference>
<dbReference type="PROSITE" id="PS50165">
    <property type="entry name" value="UVRC"/>
    <property type="match status" value="1"/>
</dbReference>
<dbReference type="SMART" id="SM00465">
    <property type="entry name" value="GIYc"/>
    <property type="match status" value="1"/>
</dbReference>
<evidence type="ECO:0000256" key="8">
    <source>
        <dbReference type="SAM" id="MobiDB-lite"/>
    </source>
</evidence>
<evidence type="ECO:0000313" key="12">
    <source>
        <dbReference type="Proteomes" id="UP000886851"/>
    </source>
</evidence>
<protein>
    <recommendedName>
        <fullName evidence="7">UvrABC system protein C</fullName>
        <shortName evidence="7">Protein UvrC</shortName>
    </recommendedName>
    <alternativeName>
        <fullName evidence="7">Excinuclease ABC subunit C</fullName>
    </alternativeName>
</protein>
<dbReference type="EMBL" id="DXCV01000056">
    <property type="protein sequence ID" value="HIY88712.1"/>
    <property type="molecule type" value="Genomic_DNA"/>
</dbReference>
<dbReference type="Pfam" id="PF14520">
    <property type="entry name" value="HHH_5"/>
    <property type="match status" value="1"/>
</dbReference>
<feature type="region of interest" description="Disordered" evidence="8">
    <location>
        <begin position="605"/>
        <end position="633"/>
    </location>
</feature>
<dbReference type="Pfam" id="PF08459">
    <property type="entry name" value="UvrC_RNaseH_dom"/>
    <property type="match status" value="1"/>
</dbReference>
<comment type="subunit">
    <text evidence="7">Interacts with UvrB in an incision complex.</text>
</comment>
<evidence type="ECO:0000256" key="7">
    <source>
        <dbReference type="HAMAP-Rule" id="MF_00203"/>
    </source>
</evidence>
<dbReference type="InterPro" id="IPR001162">
    <property type="entry name" value="UvrC_RNase_H_dom"/>
</dbReference>
<evidence type="ECO:0000259" key="10">
    <source>
        <dbReference type="PROSITE" id="PS50165"/>
    </source>
</evidence>
<dbReference type="CDD" id="cd10434">
    <property type="entry name" value="GIY-YIG_UvrC_Cho"/>
    <property type="match status" value="1"/>
</dbReference>
<dbReference type="InterPro" id="IPR036876">
    <property type="entry name" value="UVR_dom_sf"/>
</dbReference>
<dbReference type="PROSITE" id="PS50164">
    <property type="entry name" value="GIY_YIG"/>
    <property type="match status" value="1"/>
</dbReference>
<organism evidence="11 12">
    <name type="scientific">Candidatus Bacteroides pullicola</name>
    <dbReference type="NCBI Taxonomy" id="2838475"/>
    <lineage>
        <taxon>Bacteria</taxon>
        <taxon>Pseudomonadati</taxon>
        <taxon>Bacteroidota</taxon>
        <taxon>Bacteroidia</taxon>
        <taxon>Bacteroidales</taxon>
        <taxon>Bacteroidaceae</taxon>
        <taxon>Bacteroides</taxon>
    </lineage>
</organism>
<dbReference type="InterPro" id="IPR004791">
    <property type="entry name" value="UvrC"/>
</dbReference>
<dbReference type="SUPFAM" id="SSF82771">
    <property type="entry name" value="GIY-YIG endonuclease"/>
    <property type="match status" value="1"/>
</dbReference>
<dbReference type="SUPFAM" id="SSF46600">
    <property type="entry name" value="C-terminal UvrC-binding domain of UvrB"/>
    <property type="match status" value="1"/>
</dbReference>
<feature type="compositionally biased region" description="Polar residues" evidence="8">
    <location>
        <begin position="623"/>
        <end position="633"/>
    </location>
</feature>
<keyword evidence="1 7" id="KW-0963">Cytoplasm</keyword>
<keyword evidence="5 7" id="KW-0234">DNA repair</keyword>
<reference evidence="11" key="1">
    <citation type="journal article" date="2021" name="PeerJ">
        <title>Extensive microbial diversity within the chicken gut microbiome revealed by metagenomics and culture.</title>
        <authorList>
            <person name="Gilroy R."/>
            <person name="Ravi A."/>
            <person name="Getino M."/>
            <person name="Pursley I."/>
            <person name="Horton D.L."/>
            <person name="Alikhan N.F."/>
            <person name="Baker D."/>
            <person name="Gharbi K."/>
            <person name="Hall N."/>
            <person name="Watson M."/>
            <person name="Adriaenssens E.M."/>
            <person name="Foster-Nyarko E."/>
            <person name="Jarju S."/>
            <person name="Secka A."/>
            <person name="Antonio M."/>
            <person name="Oren A."/>
            <person name="Chaudhuri R.R."/>
            <person name="La Ragione R."/>
            <person name="Hildebrand F."/>
            <person name="Pallen M.J."/>
        </authorList>
    </citation>
    <scope>NUCLEOTIDE SEQUENCE</scope>
    <source>
        <strain evidence="11">Gambia2-208</strain>
    </source>
</reference>
<evidence type="ECO:0000256" key="3">
    <source>
        <dbReference type="ARBA" id="ARBA00022769"/>
    </source>
</evidence>
<evidence type="ECO:0000313" key="11">
    <source>
        <dbReference type="EMBL" id="HIY88712.1"/>
    </source>
</evidence>
<comment type="similarity">
    <text evidence="7">Belongs to the UvrC family.</text>
</comment>
<evidence type="ECO:0000256" key="1">
    <source>
        <dbReference type="ARBA" id="ARBA00022490"/>
    </source>
</evidence>
<dbReference type="PANTHER" id="PTHR30562">
    <property type="entry name" value="UVRC/OXIDOREDUCTASE"/>
    <property type="match status" value="1"/>
</dbReference>
<accession>A0A9D1ZM95</accession>
<sequence>MDELKTNDYLRNIVLNLPETPGIYQYLNAEGTIIYVGKAKNLKRRVSSYFNREHEPGKTRILVSKIADIRYIVVKTEEDALLLENNLIKRYKPRYNVLLKDDKTYPSICVQNEWFPRVFRTRKIIRNGSAYFGPYSHVPTMYALLDLIKHLFPLRTCKHDLSPENIRTGKFKVCLEYHIKNCAGPCIGKQTHEEYMQNIAQIKEILKGNTRAIEQQLYQQMQNLATELKFEEAQKVKEKYLLLENYRSKSEVVSHVLHNIDVFSIEEDHDENVAFVNYLHITNGAINQAFTFEYKKQLNESKEELLTLGIVEMRERYKSRSREIIVPFPLDIELKDVVFTVPQRGEKKTLLDLSILNVKQYKADRLKQSEKLNPEQRTTRLLKEIQEALRLDRLPIRIECFDNSNIQGADPVAGCVVFVKGKPSKKDYRKYNIKTVEGPDDYASMQEVVRRRYQRAIEENAPLPDLLITDGGKGQMSAVKEVLDELQLDIPIAGLAKDDRHRTSELLFGFPPQVIGMKQTSPLFKLLTRIQDEVHRYAITFHREKRSKRQIASELDEIKGIGPKAKEALLKEFKSVKRIREADHEALAAVVGEAKTNLLEAHFKAKSTPGTTTASKEFVPLPTDSTNPSTELK</sequence>
<dbReference type="InterPro" id="IPR000305">
    <property type="entry name" value="GIY-YIG_endonuc"/>
</dbReference>
<dbReference type="PANTHER" id="PTHR30562:SF1">
    <property type="entry name" value="UVRABC SYSTEM PROTEIN C"/>
    <property type="match status" value="1"/>
</dbReference>
<dbReference type="AlphaFoldDB" id="A0A9D1ZM95"/>
<keyword evidence="4 7" id="KW-0267">Excision nuclease</keyword>
<evidence type="ECO:0000256" key="2">
    <source>
        <dbReference type="ARBA" id="ARBA00022763"/>
    </source>
</evidence>
<feature type="domain" description="UvrC family homology region profile" evidence="10">
    <location>
        <begin position="274"/>
        <end position="483"/>
    </location>
</feature>
<comment type="caution">
    <text evidence="11">The sequence shown here is derived from an EMBL/GenBank/DDBJ whole genome shotgun (WGS) entry which is preliminary data.</text>
</comment>
<keyword evidence="2 7" id="KW-0227">DNA damage</keyword>
<dbReference type="Gene3D" id="1.10.150.20">
    <property type="entry name" value="5' to 3' exonuclease, C-terminal subdomain"/>
    <property type="match status" value="1"/>
</dbReference>
<evidence type="ECO:0000256" key="6">
    <source>
        <dbReference type="ARBA" id="ARBA00023236"/>
    </source>
</evidence>
<evidence type="ECO:0000256" key="4">
    <source>
        <dbReference type="ARBA" id="ARBA00022881"/>
    </source>
</evidence>
<dbReference type="GO" id="GO:0005737">
    <property type="term" value="C:cytoplasm"/>
    <property type="evidence" value="ECO:0007669"/>
    <property type="project" value="UniProtKB-SubCell"/>
</dbReference>
<comment type="subcellular location">
    <subcellularLocation>
        <location evidence="7">Cytoplasm</location>
    </subcellularLocation>
</comment>
<dbReference type="InterPro" id="IPR047296">
    <property type="entry name" value="GIY-YIG_UvrC_Cho"/>
</dbReference>
<dbReference type="Proteomes" id="UP000886851">
    <property type="component" value="Unassembled WGS sequence"/>
</dbReference>
<dbReference type="Pfam" id="PF01541">
    <property type="entry name" value="GIY-YIG"/>
    <property type="match status" value="1"/>
</dbReference>
<dbReference type="Gene3D" id="3.40.1440.10">
    <property type="entry name" value="GIY-YIG endonuclease"/>
    <property type="match status" value="1"/>
</dbReference>
<name>A0A9D1ZM95_9BACE</name>
<dbReference type="FunFam" id="3.30.420.340:FF:000002">
    <property type="entry name" value="UvrABC system protein C"/>
    <property type="match status" value="1"/>
</dbReference>
<dbReference type="HAMAP" id="MF_00203">
    <property type="entry name" value="UvrC"/>
    <property type="match status" value="1"/>
</dbReference>
<dbReference type="GO" id="GO:0009432">
    <property type="term" value="P:SOS response"/>
    <property type="evidence" value="ECO:0007669"/>
    <property type="project" value="UniProtKB-UniRule"/>
</dbReference>
<dbReference type="InterPro" id="IPR010994">
    <property type="entry name" value="RuvA_2-like"/>
</dbReference>
<keyword evidence="3 7" id="KW-0228">DNA excision</keyword>
<feature type="domain" description="GIY-YIG" evidence="9">
    <location>
        <begin position="19"/>
        <end position="97"/>
    </location>
</feature>
<gene>
    <name evidence="7 11" type="primary">uvrC</name>
    <name evidence="11" type="ORF">H9824_08420</name>
</gene>
<dbReference type="GO" id="GO:0003677">
    <property type="term" value="F:DNA binding"/>
    <property type="evidence" value="ECO:0007669"/>
    <property type="project" value="UniProtKB-UniRule"/>
</dbReference>
<dbReference type="InterPro" id="IPR050066">
    <property type="entry name" value="UvrABC_protein_C"/>
</dbReference>
<dbReference type="GO" id="GO:0009380">
    <property type="term" value="C:excinuclease repair complex"/>
    <property type="evidence" value="ECO:0007669"/>
    <property type="project" value="InterPro"/>
</dbReference>